<evidence type="ECO:0000313" key="3">
    <source>
        <dbReference type="Proteomes" id="UP000293952"/>
    </source>
</evidence>
<proteinExistence type="predicted"/>
<gene>
    <name evidence="2" type="ORF">ERX46_05970</name>
</gene>
<keyword evidence="1" id="KW-1133">Transmembrane helix</keyword>
<dbReference type="InterPro" id="IPR045749">
    <property type="entry name" value="DUF6090"/>
</dbReference>
<organism evidence="2 3">
    <name type="scientific">Brumimicrobium glaciale</name>
    <dbReference type="NCBI Taxonomy" id="200475"/>
    <lineage>
        <taxon>Bacteria</taxon>
        <taxon>Pseudomonadati</taxon>
        <taxon>Bacteroidota</taxon>
        <taxon>Flavobacteriia</taxon>
        <taxon>Flavobacteriales</taxon>
        <taxon>Crocinitomicaceae</taxon>
        <taxon>Brumimicrobium</taxon>
    </lineage>
</organism>
<feature type="transmembrane region" description="Helical" evidence="1">
    <location>
        <begin position="21"/>
        <end position="42"/>
    </location>
</feature>
<keyword evidence="1" id="KW-0472">Membrane</keyword>
<reference evidence="2 3" key="1">
    <citation type="submission" date="2019-02" db="EMBL/GenBank/DDBJ databases">
        <title>Genome sequence of the sea-ice species Brumimicrobium glaciale.</title>
        <authorList>
            <person name="Bowman J.P."/>
        </authorList>
    </citation>
    <scope>NUCLEOTIDE SEQUENCE [LARGE SCALE GENOMIC DNA]</scope>
    <source>
        <strain evidence="2 3">IC156</strain>
    </source>
</reference>
<dbReference type="RefSeq" id="WP_130092928.1">
    <property type="nucleotide sequence ID" value="NZ_SETE01000002.1"/>
</dbReference>
<evidence type="ECO:0000256" key="1">
    <source>
        <dbReference type="SAM" id="Phobius"/>
    </source>
</evidence>
<dbReference type="EMBL" id="SETE01000002">
    <property type="protein sequence ID" value="RYM34920.1"/>
    <property type="molecule type" value="Genomic_DNA"/>
</dbReference>
<keyword evidence="1" id="KW-0812">Transmembrane</keyword>
<dbReference type="Proteomes" id="UP000293952">
    <property type="component" value="Unassembled WGS sequence"/>
</dbReference>
<keyword evidence="3" id="KW-1185">Reference proteome</keyword>
<dbReference type="Pfam" id="PF19578">
    <property type="entry name" value="DUF6090"/>
    <property type="match status" value="1"/>
</dbReference>
<accession>A0A4Q4KPH2</accession>
<evidence type="ECO:0000313" key="2">
    <source>
        <dbReference type="EMBL" id="RYM34920.1"/>
    </source>
</evidence>
<dbReference type="AlphaFoldDB" id="A0A4Q4KPH2"/>
<sequence length="242" mass="28519">MIKFFRKFRQRMLIENKMGKYLLYASGEIILVVIGILIALQINNWNEERKEQRLEGQLIDLLISDLKGKQREHFSDLKDTENVIKSFHKTIDHWENEKEIDTTNLKWTLKRLGTDIYFQNENSPLYNSLSNSDLLNQLPDSLTKQIDNMYRLKIMGVKIQLDKATEYGTHCKLNFLVPNNLIDLNQSNLEIKERIKSVDKEFISYAKLFLNTCNRLNSVLERSSLDLNKLIDDLESYNEVKN</sequence>
<protein>
    <submittedName>
        <fullName evidence="2">Uncharacterized protein</fullName>
    </submittedName>
</protein>
<name>A0A4Q4KPH2_9FLAO</name>
<comment type="caution">
    <text evidence="2">The sequence shown here is derived from an EMBL/GenBank/DDBJ whole genome shotgun (WGS) entry which is preliminary data.</text>
</comment>
<dbReference type="OrthoDB" id="821805at2"/>